<dbReference type="InterPro" id="IPR011330">
    <property type="entry name" value="Glyco_hydro/deAcase_b/a-brl"/>
</dbReference>
<feature type="region of interest" description="Disordered" evidence="3">
    <location>
        <begin position="274"/>
        <end position="296"/>
    </location>
</feature>
<dbReference type="CDD" id="cd10918">
    <property type="entry name" value="CE4_NodB_like_5s_6s"/>
    <property type="match status" value="1"/>
</dbReference>
<evidence type="ECO:0000313" key="6">
    <source>
        <dbReference type="Proteomes" id="UP000613011"/>
    </source>
</evidence>
<keyword evidence="2" id="KW-0732">Signal</keyword>
<feature type="domain" description="NodB homology" evidence="4">
    <location>
        <begin position="73"/>
        <end position="296"/>
    </location>
</feature>
<reference evidence="5" key="1">
    <citation type="submission" date="2021-01" db="EMBL/GenBank/DDBJ databases">
        <title>Ramlibacter sp. strain AW1 16S ribosomal RNA gene Genome sequencing and assembly.</title>
        <authorList>
            <person name="Kang M."/>
        </authorList>
    </citation>
    <scope>NUCLEOTIDE SEQUENCE</scope>
    <source>
        <strain evidence="5">AW1</strain>
    </source>
</reference>
<name>A0A936ZSA9_9BURK</name>
<dbReference type="InterPro" id="IPR051398">
    <property type="entry name" value="Polysacch_Deacetylase"/>
</dbReference>
<keyword evidence="6" id="KW-1185">Reference proteome</keyword>
<protein>
    <submittedName>
        <fullName evidence="5">Polysaccharide deacetylase family protein</fullName>
    </submittedName>
</protein>
<evidence type="ECO:0000256" key="2">
    <source>
        <dbReference type="ARBA" id="ARBA00022729"/>
    </source>
</evidence>
<dbReference type="PROSITE" id="PS51677">
    <property type="entry name" value="NODB"/>
    <property type="match status" value="1"/>
</dbReference>
<evidence type="ECO:0000256" key="3">
    <source>
        <dbReference type="SAM" id="MobiDB-lite"/>
    </source>
</evidence>
<comment type="caution">
    <text evidence="5">The sequence shown here is derived from an EMBL/GenBank/DDBJ whole genome shotgun (WGS) entry which is preliminary data.</text>
</comment>
<feature type="compositionally biased region" description="Basic and acidic residues" evidence="3">
    <location>
        <begin position="274"/>
        <end position="285"/>
    </location>
</feature>
<organism evidence="5 6">
    <name type="scientific">Ramlibacter aurantiacus</name>
    <dbReference type="NCBI Taxonomy" id="2801330"/>
    <lineage>
        <taxon>Bacteria</taxon>
        <taxon>Pseudomonadati</taxon>
        <taxon>Pseudomonadota</taxon>
        <taxon>Betaproteobacteria</taxon>
        <taxon>Burkholderiales</taxon>
        <taxon>Comamonadaceae</taxon>
        <taxon>Ramlibacter</taxon>
    </lineage>
</organism>
<accession>A0A936ZSA9</accession>
<comment type="subcellular location">
    <subcellularLocation>
        <location evidence="1">Secreted</location>
    </subcellularLocation>
</comment>
<dbReference type="PANTHER" id="PTHR34216:SF3">
    <property type="entry name" value="POLY-BETA-1,6-N-ACETYL-D-GLUCOSAMINE N-DEACETYLASE"/>
    <property type="match status" value="1"/>
</dbReference>
<dbReference type="Pfam" id="PF01522">
    <property type="entry name" value="Polysacc_deac_1"/>
    <property type="match status" value="1"/>
</dbReference>
<dbReference type="GO" id="GO:0016810">
    <property type="term" value="F:hydrolase activity, acting on carbon-nitrogen (but not peptide) bonds"/>
    <property type="evidence" value="ECO:0007669"/>
    <property type="project" value="InterPro"/>
</dbReference>
<evidence type="ECO:0000259" key="4">
    <source>
        <dbReference type="PROSITE" id="PS51677"/>
    </source>
</evidence>
<evidence type="ECO:0000313" key="5">
    <source>
        <dbReference type="EMBL" id="MBL0422725.1"/>
    </source>
</evidence>
<dbReference type="EMBL" id="JAEQNA010000009">
    <property type="protein sequence ID" value="MBL0422725.1"/>
    <property type="molecule type" value="Genomic_DNA"/>
</dbReference>
<dbReference type="AlphaFoldDB" id="A0A936ZSA9"/>
<dbReference type="GO" id="GO:0005576">
    <property type="term" value="C:extracellular region"/>
    <property type="evidence" value="ECO:0007669"/>
    <property type="project" value="UniProtKB-SubCell"/>
</dbReference>
<dbReference type="SUPFAM" id="SSF88713">
    <property type="entry name" value="Glycoside hydrolase/deacetylase"/>
    <property type="match status" value="1"/>
</dbReference>
<dbReference type="RefSeq" id="WP_201685861.1">
    <property type="nucleotide sequence ID" value="NZ_JAEQNA010000009.1"/>
</dbReference>
<dbReference type="Proteomes" id="UP000613011">
    <property type="component" value="Unassembled WGS sequence"/>
</dbReference>
<dbReference type="InterPro" id="IPR002509">
    <property type="entry name" value="NODB_dom"/>
</dbReference>
<gene>
    <name evidence="5" type="ORF">JI739_20490</name>
</gene>
<proteinExistence type="predicted"/>
<dbReference type="GO" id="GO:0005975">
    <property type="term" value="P:carbohydrate metabolic process"/>
    <property type="evidence" value="ECO:0007669"/>
    <property type="project" value="InterPro"/>
</dbReference>
<sequence>MNETSSSLPFRPPIPILSYHQTDALPKRGVPFRSLVLPPARFARQMRALHRLGWRGVSLRELEPYLRGEKTGKVVGITLDDGYVNNYLHALPVLRELGFTATSFVVSRQVGGSNVWDRSIGVPDAPLMDLAQLRGWIDAGMEVGAHTCNHVDLPTCDAGRAHDEITHCKDELEHLLGCEVRSFCYPYGRYRPEHVEMARDAGYAMATSSDSRRAPAGSDLLCLPRISVWLSTPLPLLLAQVTTPFEEWRQHPSVRGTVRLRRWVGLGRGEVKPAAEHRPLPEHRSAATVRPRKPLA</sequence>
<evidence type="ECO:0000256" key="1">
    <source>
        <dbReference type="ARBA" id="ARBA00004613"/>
    </source>
</evidence>
<dbReference type="PANTHER" id="PTHR34216">
    <property type="match status" value="1"/>
</dbReference>
<dbReference type="Gene3D" id="3.20.20.370">
    <property type="entry name" value="Glycoside hydrolase/deacetylase"/>
    <property type="match status" value="1"/>
</dbReference>